<sequence>MIRLMGEHGVTVPLWSEGGLMFSEPEELIAEFGVSLELANDLKTWGCGWEHRSGQPDHDAEAAGLVRRLNGELDGQYRFVYRP</sequence>
<keyword evidence="2" id="KW-1185">Reference proteome</keyword>
<dbReference type="EMBL" id="QGDD01000001">
    <property type="protein sequence ID" value="PWN04233.1"/>
    <property type="molecule type" value="Genomic_DNA"/>
</dbReference>
<proteinExistence type="predicted"/>
<reference evidence="1 2" key="1">
    <citation type="submission" date="2018-05" db="EMBL/GenBank/DDBJ databases">
        <title>Nocardioides silvaticus genome.</title>
        <authorList>
            <person name="Li C."/>
            <person name="Wang G."/>
        </authorList>
    </citation>
    <scope>NUCLEOTIDE SEQUENCE [LARGE SCALE GENOMIC DNA]</scope>
    <source>
        <strain evidence="1 2">CCTCC AB 2018079</strain>
    </source>
</reference>
<dbReference type="Proteomes" id="UP000245507">
    <property type="component" value="Unassembled WGS sequence"/>
</dbReference>
<accession>A0A316TI20</accession>
<evidence type="ECO:0000313" key="1">
    <source>
        <dbReference type="EMBL" id="PWN04233.1"/>
    </source>
</evidence>
<name>A0A316TI20_9ACTN</name>
<gene>
    <name evidence="1" type="ORF">DJ010_00835</name>
</gene>
<organism evidence="1 2">
    <name type="scientific">Nocardioides silvaticus</name>
    <dbReference type="NCBI Taxonomy" id="2201891"/>
    <lineage>
        <taxon>Bacteria</taxon>
        <taxon>Bacillati</taxon>
        <taxon>Actinomycetota</taxon>
        <taxon>Actinomycetes</taxon>
        <taxon>Propionibacteriales</taxon>
        <taxon>Nocardioidaceae</taxon>
        <taxon>Nocardioides</taxon>
    </lineage>
</organism>
<protein>
    <submittedName>
        <fullName evidence="1">Uncharacterized protein</fullName>
    </submittedName>
</protein>
<comment type="caution">
    <text evidence="1">The sequence shown here is derived from an EMBL/GenBank/DDBJ whole genome shotgun (WGS) entry which is preliminary data.</text>
</comment>
<evidence type="ECO:0000313" key="2">
    <source>
        <dbReference type="Proteomes" id="UP000245507"/>
    </source>
</evidence>
<dbReference type="AlphaFoldDB" id="A0A316TI20"/>